<comment type="caution">
    <text evidence="2">The sequence shown here is derived from an EMBL/GenBank/DDBJ whole genome shotgun (WGS) entry which is preliminary data.</text>
</comment>
<keyword evidence="1" id="KW-0472">Membrane</keyword>
<dbReference type="InParanoid" id="A0A543AQC2"/>
<sequence>MWIQVVVLVVTGAGTLNTIRVLQGLSDKELVEQTEGMLTSQADIDYTTGWIITICLFLLAASLAWCAWKLTTRTRQIRLMTVTTEGLLATVVLVTMPSLCNLFLIVLPAIVVIVVLFRDPAKSWFIDTRQPPAGGAGTTD</sequence>
<proteinExistence type="predicted"/>
<keyword evidence="3" id="KW-1185">Reference proteome</keyword>
<keyword evidence="1" id="KW-1133">Transmembrane helix</keyword>
<evidence type="ECO:0000256" key="1">
    <source>
        <dbReference type="SAM" id="Phobius"/>
    </source>
</evidence>
<accession>A0A543AQC2</accession>
<dbReference type="Proteomes" id="UP000317043">
    <property type="component" value="Unassembled WGS sequence"/>
</dbReference>
<dbReference type="EMBL" id="VFOW01000001">
    <property type="protein sequence ID" value="TQL74791.1"/>
    <property type="molecule type" value="Genomic_DNA"/>
</dbReference>
<evidence type="ECO:0000313" key="3">
    <source>
        <dbReference type="Proteomes" id="UP000317043"/>
    </source>
</evidence>
<organism evidence="2 3">
    <name type="scientific">Stackebrandtia endophytica</name>
    <dbReference type="NCBI Taxonomy" id="1496996"/>
    <lineage>
        <taxon>Bacteria</taxon>
        <taxon>Bacillati</taxon>
        <taxon>Actinomycetota</taxon>
        <taxon>Actinomycetes</taxon>
        <taxon>Glycomycetales</taxon>
        <taxon>Glycomycetaceae</taxon>
        <taxon>Stackebrandtia</taxon>
    </lineage>
</organism>
<feature type="transmembrane region" description="Helical" evidence="1">
    <location>
        <begin position="48"/>
        <end position="68"/>
    </location>
</feature>
<reference evidence="2 3" key="1">
    <citation type="submission" date="2019-06" db="EMBL/GenBank/DDBJ databases">
        <title>Sequencing the genomes of 1000 actinobacteria strains.</title>
        <authorList>
            <person name="Klenk H.-P."/>
        </authorList>
    </citation>
    <scope>NUCLEOTIDE SEQUENCE [LARGE SCALE GENOMIC DNA]</scope>
    <source>
        <strain evidence="2 3">DSM 45928</strain>
    </source>
</reference>
<dbReference type="AlphaFoldDB" id="A0A543AQC2"/>
<protein>
    <submittedName>
        <fullName evidence="2">Uncharacterized protein</fullName>
    </submittedName>
</protein>
<dbReference type="OrthoDB" id="9931169at2"/>
<gene>
    <name evidence="2" type="ORF">FB566_0279</name>
</gene>
<name>A0A543AQC2_9ACTN</name>
<evidence type="ECO:0000313" key="2">
    <source>
        <dbReference type="EMBL" id="TQL74791.1"/>
    </source>
</evidence>
<feature type="transmembrane region" description="Helical" evidence="1">
    <location>
        <begin position="88"/>
        <end position="117"/>
    </location>
</feature>
<keyword evidence="1" id="KW-0812">Transmembrane</keyword>